<dbReference type="EMBL" id="LQWZ01000002">
    <property type="protein sequence ID" value="OAH59476.1"/>
    <property type="molecule type" value="Genomic_DNA"/>
</dbReference>
<dbReference type="Pfam" id="PF12787">
    <property type="entry name" value="EcsC"/>
    <property type="match status" value="1"/>
</dbReference>
<gene>
    <name evidence="1" type="ORF">AWH48_15175</name>
</gene>
<name>A0A177L200_9BACI</name>
<reference evidence="1 2" key="1">
    <citation type="submission" date="2016-01" db="EMBL/GenBank/DDBJ databases">
        <title>Investigation of taxonomic status of Bacillus aminovorans.</title>
        <authorList>
            <person name="Verma A."/>
            <person name="Pal Y."/>
            <person name="Krishnamurthi S."/>
        </authorList>
    </citation>
    <scope>NUCLEOTIDE SEQUENCE [LARGE SCALE GENOMIC DNA]</scope>
    <source>
        <strain evidence="1 2">DSM 4337</strain>
    </source>
</reference>
<organism evidence="1 2">
    <name type="scientific">Domibacillus aminovorans</name>
    <dbReference type="NCBI Taxonomy" id="29332"/>
    <lineage>
        <taxon>Bacteria</taxon>
        <taxon>Bacillati</taxon>
        <taxon>Bacillota</taxon>
        <taxon>Bacilli</taxon>
        <taxon>Bacillales</taxon>
        <taxon>Bacillaceae</taxon>
        <taxon>Domibacillus</taxon>
    </lineage>
</organism>
<sequence length="274" mass="31084">METKEQLLEELESIKRWENDQKGLWIWDKLARLPFAFLDRMTPSFIQKRIGALLDEIGYYIQSGGKYLTQQRGTLKKLERNAGMPVHAIEDVTSIPLRAMDETALSIQKTHASAATVQGATTGVGGFLTLAVDIPATLAISLKTLQEIAVSYGYDPNEREERIFIIKCLQFTSSDVVGKKAILQELSDYTNRSNNKQIISHLQGWREVVLGYREQYGLKKLFRLVPIVGIVFGALSNRSMIEDIADAGMMLYRKRRILERMISLDAKNESENRL</sequence>
<dbReference type="PANTHER" id="PTHR41260">
    <property type="entry name" value="PROTEIN ECSC"/>
    <property type="match status" value="1"/>
</dbReference>
<protein>
    <recommendedName>
        <fullName evidence="3">EcsC family protein</fullName>
    </recommendedName>
</protein>
<dbReference type="OrthoDB" id="2737310at2"/>
<accession>A0A177L200</accession>
<evidence type="ECO:0000313" key="1">
    <source>
        <dbReference type="EMBL" id="OAH59476.1"/>
    </source>
</evidence>
<dbReference type="InterPro" id="IPR024787">
    <property type="entry name" value="EcsC"/>
</dbReference>
<dbReference type="AlphaFoldDB" id="A0A177L200"/>
<dbReference type="RefSeq" id="WP_018391723.1">
    <property type="nucleotide sequence ID" value="NZ_LQWZ01000002.1"/>
</dbReference>
<evidence type="ECO:0000313" key="2">
    <source>
        <dbReference type="Proteomes" id="UP000077271"/>
    </source>
</evidence>
<evidence type="ECO:0008006" key="3">
    <source>
        <dbReference type="Google" id="ProtNLM"/>
    </source>
</evidence>
<comment type="caution">
    <text evidence="1">The sequence shown here is derived from an EMBL/GenBank/DDBJ whole genome shotgun (WGS) entry which is preliminary data.</text>
</comment>
<dbReference type="PANTHER" id="PTHR41260:SF1">
    <property type="entry name" value="PROTEIN ECSC"/>
    <property type="match status" value="1"/>
</dbReference>
<proteinExistence type="predicted"/>
<dbReference type="Proteomes" id="UP000077271">
    <property type="component" value="Unassembled WGS sequence"/>
</dbReference>